<keyword evidence="3" id="KW-0496">Mitochondrion</keyword>
<evidence type="ECO:0000256" key="3">
    <source>
        <dbReference type="ARBA" id="ARBA00023128"/>
    </source>
</evidence>
<dbReference type="InterPro" id="IPR051975">
    <property type="entry name" value="mtLSU_mL45"/>
</dbReference>
<keyword evidence="5" id="KW-1185">Reference proteome</keyword>
<keyword evidence="2" id="KW-0809">Transit peptide</keyword>
<reference evidence="4" key="1">
    <citation type="submission" date="2022-03" db="EMBL/GenBank/DDBJ databases">
        <authorList>
            <person name="Legras J.-L."/>
            <person name="Devillers H."/>
            <person name="Grondin C."/>
        </authorList>
    </citation>
    <scope>NUCLEOTIDE SEQUENCE</scope>
    <source>
        <strain evidence="4">CLIB 1423</strain>
    </source>
</reference>
<protein>
    <submittedName>
        <fullName evidence="4">Inner membrane mitoribosome receptor Mba1p, mitochondrial</fullName>
    </submittedName>
</protein>
<dbReference type="OrthoDB" id="19619at2759"/>
<dbReference type="Proteomes" id="UP000837801">
    <property type="component" value="Unassembled WGS sequence"/>
</dbReference>
<dbReference type="Gene3D" id="3.10.450.240">
    <property type="match status" value="1"/>
</dbReference>
<dbReference type="AlphaFoldDB" id="A0A9P0QT06"/>
<comment type="subcellular location">
    <subcellularLocation>
        <location evidence="1">Mitochondrion</location>
    </subcellularLocation>
</comment>
<name>A0A9P0QT06_9ASCO</name>
<organism evidence="4 5">
    <name type="scientific">[Candida] railenensis</name>
    <dbReference type="NCBI Taxonomy" id="45579"/>
    <lineage>
        <taxon>Eukaryota</taxon>
        <taxon>Fungi</taxon>
        <taxon>Dikarya</taxon>
        <taxon>Ascomycota</taxon>
        <taxon>Saccharomycotina</taxon>
        <taxon>Pichiomycetes</taxon>
        <taxon>Debaryomycetaceae</taxon>
        <taxon>Kurtzmaniella</taxon>
    </lineage>
</organism>
<dbReference type="InterPro" id="IPR024621">
    <property type="entry name" value="Mba1"/>
</dbReference>
<dbReference type="PANTHER" id="PTHR28554">
    <property type="entry name" value="39S RIBOSOMAL PROTEIN L45, MITOCHONDRIAL"/>
    <property type="match status" value="1"/>
</dbReference>
<accession>A0A9P0QT06</accession>
<dbReference type="EMBL" id="CAKXYY010000021">
    <property type="protein sequence ID" value="CAH2355068.1"/>
    <property type="molecule type" value="Genomic_DNA"/>
</dbReference>
<gene>
    <name evidence="4" type="ORF">CLIB1423_21S01090</name>
</gene>
<evidence type="ECO:0000313" key="5">
    <source>
        <dbReference type="Proteomes" id="UP000837801"/>
    </source>
</evidence>
<evidence type="ECO:0000313" key="4">
    <source>
        <dbReference type="EMBL" id="CAH2355068.1"/>
    </source>
</evidence>
<dbReference type="Pfam" id="PF07961">
    <property type="entry name" value="MBA1"/>
    <property type="match status" value="1"/>
</dbReference>
<dbReference type="GO" id="GO:0032979">
    <property type="term" value="P:protein insertion into mitochondrial inner membrane from matrix"/>
    <property type="evidence" value="ECO:0007669"/>
    <property type="project" value="InterPro"/>
</dbReference>
<dbReference type="GO" id="GO:0005743">
    <property type="term" value="C:mitochondrial inner membrane"/>
    <property type="evidence" value="ECO:0007669"/>
    <property type="project" value="InterPro"/>
</dbReference>
<evidence type="ECO:0000256" key="2">
    <source>
        <dbReference type="ARBA" id="ARBA00022946"/>
    </source>
</evidence>
<dbReference type="PANTHER" id="PTHR28554:SF1">
    <property type="entry name" value="LARGE RIBOSOMAL SUBUNIT PROTEIN ML45"/>
    <property type="match status" value="1"/>
</dbReference>
<proteinExistence type="predicted"/>
<evidence type="ECO:0000256" key="1">
    <source>
        <dbReference type="ARBA" id="ARBA00004173"/>
    </source>
</evidence>
<keyword evidence="4" id="KW-0675">Receptor</keyword>
<sequence>MMLARSHITKSFLNRQSLSSLTSVSKFSSTSSASAKKSDSDITRIPIKHLGVMAPYYIPPPIFSSPFSSWHKLVLRRWGQFFYNTYSIYKFKSDTGKAPKFEAWKDSAIAIFIKTNKAFAEKKTQLLMDETVGVQTFNSLHERSETIPKHTKLEWELVKIEENPKVVSFNALPDPNGVTGMIQFVMKLRSTQRVTVKTAGAEPTSTERTSTDYLVYSLDPYSDEMCLVGSLFECDHLRPIQPDLESVSNYKQMVAFQKECADIFREKPKRNN</sequence>
<comment type="caution">
    <text evidence="4">The sequence shown here is derived from an EMBL/GenBank/DDBJ whole genome shotgun (WGS) entry which is preliminary data.</text>
</comment>